<comment type="caution">
    <text evidence="1">The sequence shown here is derived from an EMBL/GenBank/DDBJ whole genome shotgun (WGS) entry which is preliminary data.</text>
</comment>
<dbReference type="EMBL" id="CM056790">
    <property type="protein sequence ID" value="KAJ8723304.1"/>
    <property type="molecule type" value="Genomic_DNA"/>
</dbReference>
<evidence type="ECO:0000313" key="1">
    <source>
        <dbReference type="EMBL" id="KAJ8723304.1"/>
    </source>
</evidence>
<dbReference type="Proteomes" id="UP001231649">
    <property type="component" value="Chromosome 14"/>
</dbReference>
<keyword evidence="2" id="KW-1185">Reference proteome</keyword>
<name>A0ACC2QQK0_9NEOP</name>
<evidence type="ECO:0000313" key="2">
    <source>
        <dbReference type="Proteomes" id="UP001231649"/>
    </source>
</evidence>
<sequence>MQNPCNILGIPQLSRKRLILEITERLRCAKLWCLRFWSVLCNPDLRCRSKFQLYKFFVRPILTYGCELWDLDKCNSHKLQRFEISLLVEIYKSKYPQRHPNRLKPNIRTVYTKFGTSNVVDHIKNERLCWSKLLKEEELALRRRRRRRPCVHFWDHPRQIRLPPEETMDRPRPVQKKV</sequence>
<protein>
    <submittedName>
        <fullName evidence="1">Uncharacterized protein</fullName>
    </submittedName>
</protein>
<organism evidence="1 2">
    <name type="scientific">Mythimna loreyi</name>
    <dbReference type="NCBI Taxonomy" id="667449"/>
    <lineage>
        <taxon>Eukaryota</taxon>
        <taxon>Metazoa</taxon>
        <taxon>Ecdysozoa</taxon>
        <taxon>Arthropoda</taxon>
        <taxon>Hexapoda</taxon>
        <taxon>Insecta</taxon>
        <taxon>Pterygota</taxon>
        <taxon>Neoptera</taxon>
        <taxon>Endopterygota</taxon>
        <taxon>Lepidoptera</taxon>
        <taxon>Glossata</taxon>
        <taxon>Ditrysia</taxon>
        <taxon>Noctuoidea</taxon>
        <taxon>Noctuidae</taxon>
        <taxon>Noctuinae</taxon>
        <taxon>Hadenini</taxon>
        <taxon>Mythimna</taxon>
    </lineage>
</organism>
<proteinExistence type="predicted"/>
<accession>A0ACC2QQK0</accession>
<reference evidence="1" key="1">
    <citation type="submission" date="2023-03" db="EMBL/GenBank/DDBJ databases">
        <title>Chromosome-level genomes of two armyworms, Mythimna separata and Mythimna loreyi, provide insights into the biosynthesis and reception of sex pheromones.</title>
        <authorList>
            <person name="Zhao H."/>
        </authorList>
    </citation>
    <scope>NUCLEOTIDE SEQUENCE</scope>
    <source>
        <strain evidence="1">BeijingLab</strain>
    </source>
</reference>
<gene>
    <name evidence="1" type="ORF">PYW08_003216</name>
</gene>